<protein>
    <submittedName>
        <fullName evidence="1">Uncharacterized protein</fullName>
    </submittedName>
</protein>
<reference evidence="1 2" key="1">
    <citation type="journal article" date="2013" name="BMC Genomics">
        <title>Comparative genomics of parasitic silkworm microsporidia reveal an association between genome expansion and host adaptation.</title>
        <authorList>
            <person name="Pan G."/>
            <person name="Xu J."/>
            <person name="Li T."/>
            <person name="Xia Q."/>
            <person name="Liu S.L."/>
            <person name="Zhang G."/>
            <person name="Li S."/>
            <person name="Li C."/>
            <person name="Liu H."/>
            <person name="Yang L."/>
            <person name="Liu T."/>
            <person name="Zhang X."/>
            <person name="Wu Z."/>
            <person name="Fan W."/>
            <person name="Dang X."/>
            <person name="Xiang H."/>
            <person name="Tao M."/>
            <person name="Li Y."/>
            <person name="Hu J."/>
            <person name="Li Z."/>
            <person name="Lin L."/>
            <person name="Luo J."/>
            <person name="Geng L."/>
            <person name="Wang L."/>
            <person name="Long M."/>
            <person name="Wan Y."/>
            <person name="He N."/>
            <person name="Zhang Z."/>
            <person name="Lu C."/>
            <person name="Keeling P.J."/>
            <person name="Wang J."/>
            <person name="Xiang Z."/>
            <person name="Zhou Z."/>
        </authorList>
    </citation>
    <scope>NUCLEOTIDE SEQUENCE [LARGE SCALE GENOMIC DNA]</scope>
    <source>
        <strain evidence="2">CQ1 / CVCC 102059</strain>
    </source>
</reference>
<gene>
    <name evidence="1" type="ORF">NBO_48g0002</name>
</gene>
<evidence type="ECO:0000313" key="1">
    <source>
        <dbReference type="EMBL" id="EOB13952.1"/>
    </source>
</evidence>
<dbReference type="VEuPathDB" id="MicrosporidiaDB:NBO_48g0002"/>
<accession>R0KUS0</accession>
<dbReference type="AlphaFoldDB" id="R0KUS0"/>
<dbReference type="HOGENOM" id="CLU_776327_0_0_1"/>
<organism evidence="1 2">
    <name type="scientific">Nosema bombycis (strain CQ1 / CVCC 102059)</name>
    <name type="common">Microsporidian parasite</name>
    <name type="synonym">Pebrine of silkworm</name>
    <dbReference type="NCBI Taxonomy" id="578461"/>
    <lineage>
        <taxon>Eukaryota</taxon>
        <taxon>Fungi</taxon>
        <taxon>Fungi incertae sedis</taxon>
        <taxon>Microsporidia</taxon>
        <taxon>Nosematidae</taxon>
        <taxon>Nosema</taxon>
    </lineage>
</organism>
<proteinExistence type="predicted"/>
<dbReference type="Proteomes" id="UP000016927">
    <property type="component" value="Unassembled WGS sequence"/>
</dbReference>
<sequence>MYRKYFINWILIRFLKTADVENEDEATNLMGKDDFSITKFTFKNEFVDERKVSHTRMTEETNTKKFNSEFSIKKYDQNNNEEAEIKKEHKPLLIKKNDLADNDQKYWIQENNGLFVELKPEHLNLIKKIKKRINYDSILTNISYRKARKRGAWSFLKYVYTPERINEAFKLEENHSKYFSNQPCTFLDIFQDLKITSYKDLINFNISFRIVCDTIDHLMIFKILSYDIDFYTLRLVLDVIDCTKRLMCSPFSDPITLYFIYKTNKIVCQDESDLVLCYSFALVKNILTKNHQTTTYKFASFFSGTKFKKSRNLKKIILIKRKNDGQVTVESLNYADYIFSHIFNALTFIYDEVFNKV</sequence>
<name>R0KUS0_NOSB1</name>
<keyword evidence="2" id="KW-1185">Reference proteome</keyword>
<dbReference type="EMBL" id="KB908956">
    <property type="protein sequence ID" value="EOB13952.1"/>
    <property type="molecule type" value="Genomic_DNA"/>
</dbReference>
<evidence type="ECO:0000313" key="2">
    <source>
        <dbReference type="Proteomes" id="UP000016927"/>
    </source>
</evidence>